<dbReference type="PANTHER" id="PTHR31042:SF60">
    <property type="entry name" value="CORE-2_I-BRANCHING BETA-1,6-N-ACETYLGLUCOSAMINYLTRANSFERASE FAMILY PROTEIN"/>
    <property type="match status" value="1"/>
</dbReference>
<dbReference type="Pfam" id="PF02485">
    <property type="entry name" value="Branch"/>
    <property type="match status" value="1"/>
</dbReference>
<proteinExistence type="predicted"/>
<dbReference type="GO" id="GO:0016757">
    <property type="term" value="F:glycosyltransferase activity"/>
    <property type="evidence" value="ECO:0007669"/>
    <property type="project" value="UniProtKB-KW"/>
</dbReference>
<evidence type="ECO:0000256" key="4">
    <source>
        <dbReference type="ARBA" id="ARBA00023136"/>
    </source>
</evidence>
<dbReference type="AlphaFoldDB" id="A0A5J5A6J5"/>
<reference evidence="6 7" key="1">
    <citation type="submission" date="2019-09" db="EMBL/GenBank/DDBJ databases">
        <title>A chromosome-level genome assembly of the Chinese tupelo Nyssa sinensis.</title>
        <authorList>
            <person name="Yang X."/>
            <person name="Kang M."/>
            <person name="Yang Y."/>
            <person name="Xiong H."/>
            <person name="Wang M."/>
            <person name="Zhang Z."/>
            <person name="Wang Z."/>
            <person name="Wu H."/>
            <person name="Ma T."/>
            <person name="Liu J."/>
            <person name="Xi Z."/>
        </authorList>
    </citation>
    <scope>NUCLEOTIDE SEQUENCE [LARGE SCALE GENOMIC DNA]</scope>
    <source>
        <strain evidence="6">J267</strain>
        <tissue evidence="6">Leaf</tissue>
    </source>
</reference>
<evidence type="ECO:0000256" key="5">
    <source>
        <dbReference type="ARBA" id="ARBA00023180"/>
    </source>
</evidence>
<dbReference type="EMBL" id="CM018046">
    <property type="protein sequence ID" value="KAA8525472.1"/>
    <property type="molecule type" value="Genomic_DNA"/>
</dbReference>
<comment type="subcellular location">
    <subcellularLocation>
        <location evidence="1">Membrane</location>
        <topology evidence="1">Single-pass type II membrane protein</topology>
    </subcellularLocation>
</comment>
<dbReference type="PANTHER" id="PTHR31042">
    <property type="entry name" value="CORE-2/I-BRANCHING BETA-1,6-N-ACETYLGLUCOSAMINYLTRANSFERASE FAMILY PROTEIN-RELATED"/>
    <property type="match status" value="1"/>
</dbReference>
<keyword evidence="5" id="KW-0325">Glycoprotein</keyword>
<keyword evidence="2" id="KW-0328">Glycosyltransferase</keyword>
<evidence type="ECO:0000256" key="2">
    <source>
        <dbReference type="ARBA" id="ARBA00022676"/>
    </source>
</evidence>
<accession>A0A5J5A6J5</accession>
<keyword evidence="4" id="KW-0472">Membrane</keyword>
<evidence type="ECO:0000313" key="7">
    <source>
        <dbReference type="Proteomes" id="UP000325577"/>
    </source>
</evidence>
<sequence length="309" mass="35344">MMTLLFRLAGRVNPNPLPTGAPRKIAFMFLTTAPLPFAPLWELYFNQTPKKLYNIYIHADPSFNYDPPFSGVFSNRVIPSTPTRRYSPTLIAAARRLLSHALLHDRSNSMFALLSPSCVPLHSFKFTYRTLVRSKKSFIEILKKEVGAYDRWAARGPDVMLPEVTFESFRIGSQFFVLTRRHARIVVSDQRLWSKFRLPCLRSDTCYPEEHYFPSLLSMKDPRGCVPATLTHVDWRGRHDGHPRTYRASEIKVNLQTISKGDDSVDTYIQKIKTAQDNFAVVGILVEDEDLLSIHSIDSLLNTMPSQPP</sequence>
<dbReference type="OrthoDB" id="191334at2759"/>
<keyword evidence="3" id="KW-0808">Transferase</keyword>
<dbReference type="GO" id="GO:0016020">
    <property type="term" value="C:membrane"/>
    <property type="evidence" value="ECO:0007669"/>
    <property type="project" value="UniProtKB-SubCell"/>
</dbReference>
<evidence type="ECO:0000256" key="1">
    <source>
        <dbReference type="ARBA" id="ARBA00004606"/>
    </source>
</evidence>
<keyword evidence="7" id="KW-1185">Reference proteome</keyword>
<evidence type="ECO:0000313" key="6">
    <source>
        <dbReference type="EMBL" id="KAA8525472.1"/>
    </source>
</evidence>
<name>A0A5J5A6J5_9ASTE</name>
<dbReference type="InterPro" id="IPR003406">
    <property type="entry name" value="Glyco_trans_14"/>
</dbReference>
<protein>
    <recommendedName>
        <fullName evidence="8">Core-2/I-branching beta-1,6-N-acetylglucosaminyltransferase family protein</fullName>
    </recommendedName>
</protein>
<evidence type="ECO:0000256" key="3">
    <source>
        <dbReference type="ARBA" id="ARBA00022679"/>
    </source>
</evidence>
<dbReference type="InterPro" id="IPR044174">
    <property type="entry name" value="BC10-like"/>
</dbReference>
<organism evidence="6 7">
    <name type="scientific">Nyssa sinensis</name>
    <dbReference type="NCBI Taxonomy" id="561372"/>
    <lineage>
        <taxon>Eukaryota</taxon>
        <taxon>Viridiplantae</taxon>
        <taxon>Streptophyta</taxon>
        <taxon>Embryophyta</taxon>
        <taxon>Tracheophyta</taxon>
        <taxon>Spermatophyta</taxon>
        <taxon>Magnoliopsida</taxon>
        <taxon>eudicotyledons</taxon>
        <taxon>Gunneridae</taxon>
        <taxon>Pentapetalae</taxon>
        <taxon>asterids</taxon>
        <taxon>Cornales</taxon>
        <taxon>Nyssaceae</taxon>
        <taxon>Nyssa</taxon>
    </lineage>
</organism>
<evidence type="ECO:0008006" key="8">
    <source>
        <dbReference type="Google" id="ProtNLM"/>
    </source>
</evidence>
<gene>
    <name evidence="6" type="ORF">F0562_007327</name>
</gene>
<dbReference type="Proteomes" id="UP000325577">
    <property type="component" value="Linkage Group LG3"/>
</dbReference>